<protein>
    <submittedName>
        <fullName evidence="2">Arm DNA-binding domain-containing protein</fullName>
    </submittedName>
</protein>
<keyword evidence="2" id="KW-0238">DNA-binding</keyword>
<evidence type="ECO:0000313" key="3">
    <source>
        <dbReference type="Proteomes" id="UP001595776"/>
    </source>
</evidence>
<accession>A0ABV8UD50</accession>
<dbReference type="GO" id="GO:0003677">
    <property type="term" value="F:DNA binding"/>
    <property type="evidence" value="ECO:0007669"/>
    <property type="project" value="UniProtKB-KW"/>
</dbReference>
<organism evidence="2 3">
    <name type="scientific">Kordiimonas lipolytica</name>
    <dbReference type="NCBI Taxonomy" id="1662421"/>
    <lineage>
        <taxon>Bacteria</taxon>
        <taxon>Pseudomonadati</taxon>
        <taxon>Pseudomonadota</taxon>
        <taxon>Alphaproteobacteria</taxon>
        <taxon>Kordiimonadales</taxon>
        <taxon>Kordiimonadaceae</taxon>
        <taxon>Kordiimonas</taxon>
    </lineage>
</organism>
<comment type="caution">
    <text evidence="2">The sequence shown here is derived from an EMBL/GenBank/DDBJ whole genome shotgun (WGS) entry which is preliminary data.</text>
</comment>
<proteinExistence type="predicted"/>
<sequence>MAAIGSRNGRLYIDFRYQGIRYKEYTGAQDTPANQRAAQQLLKRMEAEITLGTFSYLKYVKGGAKLGHRAA</sequence>
<feature type="domain" description="Min27-like integrase DNA-binding" evidence="1">
    <location>
        <begin position="2"/>
        <end position="59"/>
    </location>
</feature>
<reference evidence="3" key="1">
    <citation type="journal article" date="2019" name="Int. J. Syst. Evol. Microbiol.">
        <title>The Global Catalogue of Microorganisms (GCM) 10K type strain sequencing project: providing services to taxonomists for standard genome sequencing and annotation.</title>
        <authorList>
            <consortium name="The Broad Institute Genomics Platform"/>
            <consortium name="The Broad Institute Genome Sequencing Center for Infectious Disease"/>
            <person name="Wu L."/>
            <person name="Ma J."/>
        </authorList>
    </citation>
    <scope>NUCLEOTIDE SEQUENCE [LARGE SCALE GENOMIC DNA]</scope>
    <source>
        <strain evidence="3">CGMCC 1.15304</strain>
    </source>
</reference>
<evidence type="ECO:0000259" key="1">
    <source>
        <dbReference type="Pfam" id="PF12167"/>
    </source>
</evidence>
<dbReference type="InterPro" id="IPR022000">
    <property type="entry name" value="Min27-like_integrase_DNA_bind"/>
</dbReference>
<evidence type="ECO:0000313" key="2">
    <source>
        <dbReference type="EMBL" id="MFC4349172.1"/>
    </source>
</evidence>
<name>A0ABV8UD50_9PROT</name>
<dbReference type="Proteomes" id="UP001595776">
    <property type="component" value="Unassembled WGS sequence"/>
</dbReference>
<keyword evidence="3" id="KW-1185">Reference proteome</keyword>
<dbReference type="Pfam" id="PF12167">
    <property type="entry name" value="Arm-DNA-bind_2"/>
    <property type="match status" value="1"/>
</dbReference>
<gene>
    <name evidence="2" type="ORF">ACFO5Q_15060</name>
</gene>
<dbReference type="EMBL" id="JBHSCR010000015">
    <property type="protein sequence ID" value="MFC4349172.1"/>
    <property type="molecule type" value="Genomic_DNA"/>
</dbReference>
<dbReference type="RefSeq" id="WP_068144124.1">
    <property type="nucleotide sequence ID" value="NZ_JBHSCR010000015.1"/>
</dbReference>